<protein>
    <recommendedName>
        <fullName evidence="3">IQ calmodulin-binding motif family protein</fullName>
    </recommendedName>
</protein>
<accession>A0AAV9XZK7</accession>
<dbReference type="AlphaFoldDB" id="A0AAV9XZK7"/>
<evidence type="ECO:0008006" key="3">
    <source>
        <dbReference type="Google" id="ProtNLM"/>
    </source>
</evidence>
<dbReference type="Gene3D" id="2.60.40.10">
    <property type="entry name" value="Immunoglobulins"/>
    <property type="match status" value="1"/>
</dbReference>
<dbReference type="Proteomes" id="UP001311799">
    <property type="component" value="Unassembled WGS sequence"/>
</dbReference>
<sequence length="478" mass="54979">MSMNNENSRIDEGNGIIRKHDTIVYRIVNYMTSLIGGLNGNISKNNPCIGMLTPMSPLMIGDYTHTKENTMVLPTPEPLIQLIPNINVNNNNFLNIYTNNYDKLNHRFGPKVTPYINLNNGLLTINEKDDVILSNSISYMSSPNDVCAFSSKTGAINHNAFRNRSIKNINCDYGIIKSPISSIIPRSIHSSNNYNNNFNSPTEIIVTPELAVTLQKLISIITETSEDNNINENSSNNIGNCDDYKRVIRINRFQRINRKATIGGINYALMSYSATIIQKHYREFENNRFTRYVSAYTRKNYTKNQIFDAIYTIQRHWRIYIYRNRLMKEYLIKSVMTARNEASSKIAAHWYGYRTRKHFDSLIKDVKIKWVWGEENLDKISGDNDKKDKYSKYDIQIRGSFTSVPWKNKLSLIWDECESCYSITVPLSKGVHYLQFIVNDEIRACGSMEIVVLPVVGVSNKLSIFGNSYDSTRKFNSL</sequence>
<gene>
    <name evidence="1" type="ORF">RS030_182715</name>
</gene>
<dbReference type="Gene3D" id="1.20.5.190">
    <property type="match status" value="1"/>
</dbReference>
<evidence type="ECO:0000313" key="2">
    <source>
        <dbReference type="Proteomes" id="UP001311799"/>
    </source>
</evidence>
<dbReference type="PROSITE" id="PS50096">
    <property type="entry name" value="IQ"/>
    <property type="match status" value="1"/>
</dbReference>
<dbReference type="EMBL" id="JAWDEY010000009">
    <property type="protein sequence ID" value="KAK6590111.1"/>
    <property type="molecule type" value="Genomic_DNA"/>
</dbReference>
<evidence type="ECO:0000313" key="1">
    <source>
        <dbReference type="EMBL" id="KAK6590111.1"/>
    </source>
</evidence>
<proteinExistence type="predicted"/>
<dbReference type="InterPro" id="IPR013783">
    <property type="entry name" value="Ig-like_fold"/>
</dbReference>
<comment type="caution">
    <text evidence="1">The sequence shown here is derived from an EMBL/GenBank/DDBJ whole genome shotgun (WGS) entry which is preliminary data.</text>
</comment>
<name>A0AAV9XZK7_9CRYT</name>
<keyword evidence="2" id="KW-1185">Reference proteome</keyword>
<reference evidence="1 2" key="1">
    <citation type="submission" date="2023-10" db="EMBL/GenBank/DDBJ databases">
        <title>Comparative genomics analysis reveals potential genetic determinants of host preference in Cryptosporidium xiaoi.</title>
        <authorList>
            <person name="Xiao L."/>
            <person name="Li J."/>
        </authorList>
    </citation>
    <scope>NUCLEOTIDE SEQUENCE [LARGE SCALE GENOMIC DNA]</scope>
    <source>
        <strain evidence="1 2">52996</strain>
    </source>
</reference>
<organism evidence="1 2">
    <name type="scientific">Cryptosporidium xiaoi</name>
    <dbReference type="NCBI Taxonomy" id="659607"/>
    <lineage>
        <taxon>Eukaryota</taxon>
        <taxon>Sar</taxon>
        <taxon>Alveolata</taxon>
        <taxon>Apicomplexa</taxon>
        <taxon>Conoidasida</taxon>
        <taxon>Coccidia</taxon>
        <taxon>Eucoccidiorida</taxon>
        <taxon>Eimeriorina</taxon>
        <taxon>Cryptosporidiidae</taxon>
        <taxon>Cryptosporidium</taxon>
    </lineage>
</organism>